<sequence>MRQPKKNEESGMFELKFYSGYKGEEIPKSVVIGNREFIIEEIISRKRVLDQKSGRKLEVYKCKMEGEIVKITVFKSGKWEISFS</sequence>
<accession>X0TWW9</accession>
<reference evidence="1" key="1">
    <citation type="journal article" date="2014" name="Front. Microbiol.">
        <title>High frequency of phylogenetically diverse reductive dehalogenase-homologous genes in deep subseafloor sedimentary metagenomes.</title>
        <authorList>
            <person name="Kawai M."/>
            <person name="Futagami T."/>
            <person name="Toyoda A."/>
            <person name="Takaki Y."/>
            <person name="Nishi S."/>
            <person name="Hori S."/>
            <person name="Arai W."/>
            <person name="Tsubouchi T."/>
            <person name="Morono Y."/>
            <person name="Uchiyama I."/>
            <person name="Ito T."/>
            <person name="Fujiyama A."/>
            <person name="Inagaki F."/>
            <person name="Takami H."/>
        </authorList>
    </citation>
    <scope>NUCLEOTIDE SEQUENCE</scope>
    <source>
        <strain evidence="1">Expedition CK06-06</strain>
    </source>
</reference>
<dbReference type="AlphaFoldDB" id="X0TWW9"/>
<evidence type="ECO:0000313" key="1">
    <source>
        <dbReference type="EMBL" id="GAF80620.1"/>
    </source>
</evidence>
<comment type="caution">
    <text evidence="1">The sequence shown here is derived from an EMBL/GenBank/DDBJ whole genome shotgun (WGS) entry which is preliminary data.</text>
</comment>
<protein>
    <submittedName>
        <fullName evidence="1">Uncharacterized protein</fullName>
    </submittedName>
</protein>
<organism evidence="1">
    <name type="scientific">marine sediment metagenome</name>
    <dbReference type="NCBI Taxonomy" id="412755"/>
    <lineage>
        <taxon>unclassified sequences</taxon>
        <taxon>metagenomes</taxon>
        <taxon>ecological metagenomes</taxon>
    </lineage>
</organism>
<name>X0TWW9_9ZZZZ</name>
<gene>
    <name evidence="1" type="ORF">S01H1_11598</name>
</gene>
<proteinExistence type="predicted"/>
<dbReference type="EMBL" id="BARS01005916">
    <property type="protein sequence ID" value="GAF80620.1"/>
    <property type="molecule type" value="Genomic_DNA"/>
</dbReference>